<dbReference type="InterPro" id="IPR000792">
    <property type="entry name" value="Tscrpt_reg_LuxR_C"/>
</dbReference>
<dbReference type="GO" id="GO:0003677">
    <property type="term" value="F:DNA binding"/>
    <property type="evidence" value="ECO:0007669"/>
    <property type="project" value="UniProtKB-KW"/>
</dbReference>
<dbReference type="GO" id="GO:0006355">
    <property type="term" value="P:regulation of DNA-templated transcription"/>
    <property type="evidence" value="ECO:0007669"/>
    <property type="project" value="InterPro"/>
</dbReference>
<feature type="domain" description="HTH luxR-type" evidence="4">
    <location>
        <begin position="158"/>
        <end position="223"/>
    </location>
</feature>
<evidence type="ECO:0000259" key="4">
    <source>
        <dbReference type="PROSITE" id="PS50043"/>
    </source>
</evidence>
<feature type="modified residue" description="4-aspartylphosphate" evidence="3">
    <location>
        <position position="59"/>
    </location>
</feature>
<dbReference type="SMART" id="SM00421">
    <property type="entry name" value="HTH_LUXR"/>
    <property type="match status" value="1"/>
</dbReference>
<accession>A0A918RKE7</accession>
<dbReference type="PRINTS" id="PR00038">
    <property type="entry name" value="HTHLUXR"/>
</dbReference>
<dbReference type="InterPro" id="IPR016032">
    <property type="entry name" value="Sig_transdc_resp-reg_C-effctor"/>
</dbReference>
<dbReference type="AlphaFoldDB" id="A0A918RKE7"/>
<proteinExistence type="predicted"/>
<dbReference type="SMART" id="SM00448">
    <property type="entry name" value="REC"/>
    <property type="match status" value="1"/>
</dbReference>
<protein>
    <submittedName>
        <fullName evidence="6">DNA-binding response regulator</fullName>
    </submittedName>
</protein>
<keyword evidence="2 6" id="KW-0238">DNA-binding</keyword>
<sequence>MPSRTTKILIIDDHQLVADGLAMILSRVSDHVTISTSYNVRSVLADEPLVRRQDLILVDLHMPTIDGFSFLQALDHRKITVPTVVISGVEDRRDIRRALELGACGFIPKELPSAQMLYGLRRVLSGQRYVPEHLAEFFQLDCMEKHRAANHLESNAPAGQSVPHIRERQLDVLELMHEGHSNIDIANILGISESTVKSHVSTLFRAFGVTNRTACVRAGLASNLIRT</sequence>
<dbReference type="Pfam" id="PF00196">
    <property type="entry name" value="GerE"/>
    <property type="match status" value="1"/>
</dbReference>
<dbReference type="InterPro" id="IPR001789">
    <property type="entry name" value="Sig_transdc_resp-reg_receiver"/>
</dbReference>
<dbReference type="PANTHER" id="PTHR45566:SF1">
    <property type="entry name" value="HTH-TYPE TRANSCRIPTIONAL REGULATOR YHJB-RELATED"/>
    <property type="match status" value="1"/>
</dbReference>
<evidence type="ECO:0000256" key="3">
    <source>
        <dbReference type="PROSITE-ProRule" id="PRU00169"/>
    </source>
</evidence>
<reference evidence="6" key="1">
    <citation type="journal article" date="2014" name="Int. J. Syst. Evol. Microbiol.">
        <title>Complete genome sequence of Corynebacterium casei LMG S-19264T (=DSM 44701T), isolated from a smear-ripened cheese.</title>
        <authorList>
            <consortium name="US DOE Joint Genome Institute (JGI-PGF)"/>
            <person name="Walter F."/>
            <person name="Albersmeier A."/>
            <person name="Kalinowski J."/>
            <person name="Ruckert C."/>
        </authorList>
    </citation>
    <scope>NUCLEOTIDE SEQUENCE</scope>
    <source>
        <strain evidence="6">KCTC 12711</strain>
    </source>
</reference>
<evidence type="ECO:0000313" key="6">
    <source>
        <dbReference type="EMBL" id="GGZ99866.1"/>
    </source>
</evidence>
<dbReference type="PANTHER" id="PTHR45566">
    <property type="entry name" value="HTH-TYPE TRANSCRIPTIONAL REGULATOR YHJB-RELATED"/>
    <property type="match status" value="1"/>
</dbReference>
<comment type="caution">
    <text evidence="6">The sequence shown here is derived from an EMBL/GenBank/DDBJ whole genome shotgun (WGS) entry which is preliminary data.</text>
</comment>
<dbReference type="SUPFAM" id="SSF52172">
    <property type="entry name" value="CheY-like"/>
    <property type="match status" value="1"/>
</dbReference>
<feature type="domain" description="Response regulatory" evidence="5">
    <location>
        <begin position="7"/>
        <end position="124"/>
    </location>
</feature>
<dbReference type="Pfam" id="PF00072">
    <property type="entry name" value="Response_reg"/>
    <property type="match status" value="1"/>
</dbReference>
<dbReference type="Gene3D" id="3.40.50.2300">
    <property type="match status" value="1"/>
</dbReference>
<dbReference type="PROSITE" id="PS50043">
    <property type="entry name" value="HTH_LUXR_2"/>
    <property type="match status" value="1"/>
</dbReference>
<dbReference type="CDD" id="cd17535">
    <property type="entry name" value="REC_NarL-like"/>
    <property type="match status" value="1"/>
</dbReference>
<dbReference type="InterPro" id="IPR058245">
    <property type="entry name" value="NreC/VraR/RcsB-like_REC"/>
</dbReference>
<dbReference type="Proteomes" id="UP000614811">
    <property type="component" value="Unassembled WGS sequence"/>
</dbReference>
<keyword evidence="1 3" id="KW-0597">Phosphoprotein</keyword>
<evidence type="ECO:0000256" key="1">
    <source>
        <dbReference type="ARBA" id="ARBA00022553"/>
    </source>
</evidence>
<keyword evidence="7" id="KW-1185">Reference proteome</keyword>
<dbReference type="InterPro" id="IPR051015">
    <property type="entry name" value="EvgA-like"/>
</dbReference>
<dbReference type="PROSITE" id="PS50110">
    <property type="entry name" value="RESPONSE_REGULATORY"/>
    <property type="match status" value="1"/>
</dbReference>
<gene>
    <name evidence="6" type="ORF">GCM10008090_05650</name>
</gene>
<dbReference type="RefSeq" id="WP_189398480.1">
    <property type="nucleotide sequence ID" value="NZ_BMXA01000001.1"/>
</dbReference>
<dbReference type="SUPFAM" id="SSF46894">
    <property type="entry name" value="C-terminal effector domain of the bipartite response regulators"/>
    <property type="match status" value="1"/>
</dbReference>
<evidence type="ECO:0000313" key="7">
    <source>
        <dbReference type="Proteomes" id="UP000614811"/>
    </source>
</evidence>
<name>A0A918RKE7_9GAMM</name>
<dbReference type="InterPro" id="IPR011006">
    <property type="entry name" value="CheY-like_superfamily"/>
</dbReference>
<dbReference type="EMBL" id="BMXA01000001">
    <property type="protein sequence ID" value="GGZ99866.1"/>
    <property type="molecule type" value="Genomic_DNA"/>
</dbReference>
<evidence type="ECO:0000256" key="2">
    <source>
        <dbReference type="ARBA" id="ARBA00023125"/>
    </source>
</evidence>
<dbReference type="CDD" id="cd06170">
    <property type="entry name" value="LuxR_C_like"/>
    <property type="match status" value="1"/>
</dbReference>
<evidence type="ECO:0000259" key="5">
    <source>
        <dbReference type="PROSITE" id="PS50110"/>
    </source>
</evidence>
<dbReference type="GO" id="GO:0000160">
    <property type="term" value="P:phosphorelay signal transduction system"/>
    <property type="evidence" value="ECO:0007669"/>
    <property type="project" value="InterPro"/>
</dbReference>
<reference evidence="6" key="2">
    <citation type="submission" date="2020-09" db="EMBL/GenBank/DDBJ databases">
        <authorList>
            <person name="Sun Q."/>
            <person name="Kim S."/>
        </authorList>
    </citation>
    <scope>NUCLEOTIDE SEQUENCE</scope>
    <source>
        <strain evidence="6">KCTC 12711</strain>
    </source>
</reference>
<organism evidence="6 7">
    <name type="scientific">Arenicella chitinivorans</name>
    <dbReference type="NCBI Taxonomy" id="1329800"/>
    <lineage>
        <taxon>Bacteria</taxon>
        <taxon>Pseudomonadati</taxon>
        <taxon>Pseudomonadota</taxon>
        <taxon>Gammaproteobacteria</taxon>
        <taxon>Arenicellales</taxon>
        <taxon>Arenicellaceae</taxon>
        <taxon>Arenicella</taxon>
    </lineage>
</organism>